<dbReference type="Proteomes" id="UP000549616">
    <property type="component" value="Unassembled WGS sequence"/>
</dbReference>
<protein>
    <recommendedName>
        <fullName evidence="4">Peptidase inhibitor family I36</fullName>
    </recommendedName>
</protein>
<gene>
    <name evidence="2" type="ORF">HNR02_005950</name>
</gene>
<feature type="chain" id="PRO_5032849502" description="Peptidase inhibitor family I36" evidence="1">
    <location>
        <begin position="25"/>
        <end position="119"/>
    </location>
</feature>
<feature type="signal peptide" evidence="1">
    <location>
        <begin position="1"/>
        <end position="24"/>
    </location>
</feature>
<evidence type="ECO:0000313" key="3">
    <source>
        <dbReference type="Proteomes" id="UP000549616"/>
    </source>
</evidence>
<keyword evidence="3" id="KW-1185">Reference proteome</keyword>
<sequence length="119" mass="12137">MLSTGIAGAAALAAITLTTTPAQAADGYYRCPPSHLCLFTGPDGTGAIATFQVGSPDLRQQGVDANVASVMNLTAKGVCGWSEPGYTGETLIAWPGTHGQGTNLGDYARYRLSSVKVGC</sequence>
<accession>A0A853BCR8</accession>
<evidence type="ECO:0000313" key="2">
    <source>
        <dbReference type="EMBL" id="NYI92575.1"/>
    </source>
</evidence>
<keyword evidence="1" id="KW-0732">Signal</keyword>
<evidence type="ECO:0008006" key="4">
    <source>
        <dbReference type="Google" id="ProtNLM"/>
    </source>
</evidence>
<evidence type="ECO:0000256" key="1">
    <source>
        <dbReference type="SAM" id="SignalP"/>
    </source>
</evidence>
<reference evidence="2 3" key="1">
    <citation type="submission" date="2020-07" db="EMBL/GenBank/DDBJ databases">
        <title>Sequencing the genomes of 1000 actinobacteria strains.</title>
        <authorList>
            <person name="Klenk H.-P."/>
        </authorList>
    </citation>
    <scope>NUCLEOTIDE SEQUENCE [LARGE SCALE GENOMIC DNA]</scope>
    <source>
        <strain evidence="2 3">DSM 104006</strain>
    </source>
</reference>
<dbReference type="AlphaFoldDB" id="A0A853BCR8"/>
<organism evidence="2 3">
    <name type="scientific">Amycolatopsis endophytica</name>
    <dbReference type="NCBI Taxonomy" id="860233"/>
    <lineage>
        <taxon>Bacteria</taxon>
        <taxon>Bacillati</taxon>
        <taxon>Actinomycetota</taxon>
        <taxon>Actinomycetes</taxon>
        <taxon>Pseudonocardiales</taxon>
        <taxon>Pseudonocardiaceae</taxon>
        <taxon>Amycolatopsis</taxon>
    </lineage>
</organism>
<dbReference type="RefSeq" id="WP_179776891.1">
    <property type="nucleotide sequence ID" value="NZ_JACCFK010000002.1"/>
</dbReference>
<proteinExistence type="predicted"/>
<dbReference type="Pfam" id="PF03995">
    <property type="entry name" value="Inhibitor_I36"/>
    <property type="match status" value="1"/>
</dbReference>
<name>A0A853BCR8_9PSEU</name>
<dbReference type="EMBL" id="JACCFK010000002">
    <property type="protein sequence ID" value="NYI92575.1"/>
    <property type="molecule type" value="Genomic_DNA"/>
</dbReference>
<comment type="caution">
    <text evidence="2">The sequence shown here is derived from an EMBL/GenBank/DDBJ whole genome shotgun (WGS) entry which is preliminary data.</text>
</comment>